<sequence length="690" mass="77081">MACSRRKNCFRRKTDMLEKKAPLSPALFLTAINLFEPKLIAKSRRAATDALRLIQQGYALVWGDPKWMERSTRSPSPAPRSVYPTPSVSPSPSLVARLDECMQVLLIYANTSPALAQLVAQENYLHLLCFIGSEARELESNSCSARSVEKELKSLCTTWNNCGLMGRVTDTLRESYLLDFLLDYALPPTVCSSKYEGLGNTLADRKHRIVQDMVNSRHGFSTMMEKIPLLGLSGLVAMSGHCEIKLRLRLLDKLASEGAMERLAQEMQSAVEDLRRDSDPVEKRNSGTSPKRRGGSPKRRGRPSLSPGKKEMSPSKQGLAALVQEQDPVRRIGLCIDVLLLLTKPNLRSTYEAEEMLLNPKTAGNAVVRPTVWAGREDGIQVLCVHLLWLACHARGVVGSLVLLLQEQAADCLLHLASYSGHLYGVVVRSIDRLIDGELTLSGDGSSEEVVTLTDPSGLLPLILRMLTYPIHAEANATSISNWFRYLADNLLPQAFEAPTLTNGRRSTVLWGKQRDKKATPILARDVTRAEMRQLSPFFTFSIHLVQWTSWREGAESFLAKIALLAYHVVLQQRRRPTLYYGQASSCYDVVAPLLVPATGRLPGDYESERTPAKKNRKRSKSLSSQRELCFIPSPVRSPVFYEAFSPHTSPTEKAPTKETETSPQNVTRTWRDRLSLRLLFSSFMNDDEE</sequence>
<organism evidence="2 3">
    <name type="scientific">Angomonas deanei</name>
    <dbReference type="NCBI Taxonomy" id="59799"/>
    <lineage>
        <taxon>Eukaryota</taxon>
        <taxon>Discoba</taxon>
        <taxon>Euglenozoa</taxon>
        <taxon>Kinetoplastea</taxon>
        <taxon>Metakinetoplastina</taxon>
        <taxon>Trypanosomatida</taxon>
        <taxon>Trypanosomatidae</taxon>
        <taxon>Strigomonadinae</taxon>
        <taxon>Angomonas</taxon>
    </lineage>
</organism>
<evidence type="ECO:0000313" key="3">
    <source>
        <dbReference type="Proteomes" id="UP000515908"/>
    </source>
</evidence>
<feature type="region of interest" description="Disordered" evidence="1">
    <location>
        <begin position="267"/>
        <end position="319"/>
    </location>
</feature>
<dbReference type="VEuPathDB" id="TriTrypDB:ADEAN_000349500"/>
<gene>
    <name evidence="2" type="ORF">ADEAN_000349500</name>
</gene>
<proteinExistence type="predicted"/>
<dbReference type="AlphaFoldDB" id="A0A7G2CAU9"/>
<dbReference type="EMBL" id="LR877150">
    <property type="protein sequence ID" value="CAD2216037.1"/>
    <property type="molecule type" value="Genomic_DNA"/>
</dbReference>
<feature type="region of interest" description="Disordered" evidence="1">
    <location>
        <begin position="647"/>
        <end position="667"/>
    </location>
</feature>
<protein>
    <submittedName>
        <fullName evidence="2">Uncharacterized protein</fullName>
    </submittedName>
</protein>
<feature type="region of interest" description="Disordered" evidence="1">
    <location>
        <begin position="602"/>
        <end position="626"/>
    </location>
</feature>
<accession>A0A7G2CAU9</accession>
<reference evidence="2 3" key="1">
    <citation type="submission" date="2020-08" db="EMBL/GenBank/DDBJ databases">
        <authorList>
            <person name="Newling K."/>
            <person name="Davey J."/>
            <person name="Forrester S."/>
        </authorList>
    </citation>
    <scope>NUCLEOTIDE SEQUENCE [LARGE SCALE GENOMIC DNA]</scope>
    <source>
        <strain evidence="3">Crithidia deanei Carvalho (ATCC PRA-265)</strain>
    </source>
</reference>
<keyword evidence="3" id="KW-1185">Reference proteome</keyword>
<evidence type="ECO:0000256" key="1">
    <source>
        <dbReference type="SAM" id="MobiDB-lite"/>
    </source>
</evidence>
<feature type="compositionally biased region" description="Basic and acidic residues" evidence="1">
    <location>
        <begin position="272"/>
        <end position="285"/>
    </location>
</feature>
<dbReference type="OrthoDB" id="266310at2759"/>
<name>A0A7G2CAU9_9TRYP</name>
<evidence type="ECO:0000313" key="2">
    <source>
        <dbReference type="EMBL" id="CAD2216037.1"/>
    </source>
</evidence>
<dbReference type="Proteomes" id="UP000515908">
    <property type="component" value="Chromosome 06"/>
</dbReference>
<feature type="compositionally biased region" description="Basic residues" evidence="1">
    <location>
        <begin position="290"/>
        <end position="302"/>
    </location>
</feature>